<protein>
    <submittedName>
        <fullName evidence="4">Sugar/nucleoside kinase (Ribokinase family)</fullName>
    </submittedName>
</protein>
<comment type="caution">
    <text evidence="4">The sequence shown here is derived from an EMBL/GenBank/DDBJ whole genome shotgun (WGS) entry which is preliminary data.</text>
</comment>
<reference evidence="4 5" key="1">
    <citation type="submission" date="2023-07" db="EMBL/GenBank/DDBJ databases">
        <title>Comparative genomics of wheat-associated soil bacteria to identify genetic determinants of phenazine resistance.</title>
        <authorList>
            <person name="Mouncey N."/>
        </authorList>
    </citation>
    <scope>NUCLEOTIDE SEQUENCE [LARGE SCALE GENOMIC DNA]</scope>
    <source>
        <strain evidence="4 5">W4I11</strain>
    </source>
</reference>
<dbReference type="PANTHER" id="PTHR10584:SF166">
    <property type="entry name" value="RIBOKINASE"/>
    <property type="match status" value="1"/>
</dbReference>
<gene>
    <name evidence="4" type="ORF">QFZ34_001129</name>
</gene>
<keyword evidence="2 4" id="KW-0418">Kinase</keyword>
<evidence type="ECO:0000256" key="1">
    <source>
        <dbReference type="ARBA" id="ARBA00022679"/>
    </source>
</evidence>
<accession>A0ABU0S5B2</accession>
<organism evidence="4 5">
    <name type="scientific">Phyllobacterium ifriqiyense</name>
    <dbReference type="NCBI Taxonomy" id="314238"/>
    <lineage>
        <taxon>Bacteria</taxon>
        <taxon>Pseudomonadati</taxon>
        <taxon>Pseudomonadota</taxon>
        <taxon>Alphaproteobacteria</taxon>
        <taxon>Hyphomicrobiales</taxon>
        <taxon>Phyllobacteriaceae</taxon>
        <taxon>Phyllobacterium</taxon>
    </lineage>
</organism>
<proteinExistence type="predicted"/>
<dbReference type="EMBL" id="JAUSZT010000002">
    <property type="protein sequence ID" value="MDQ0995952.1"/>
    <property type="molecule type" value="Genomic_DNA"/>
</dbReference>
<dbReference type="Proteomes" id="UP001237780">
    <property type="component" value="Unassembled WGS sequence"/>
</dbReference>
<name>A0ABU0S5B2_9HYPH</name>
<dbReference type="GO" id="GO:0016301">
    <property type="term" value="F:kinase activity"/>
    <property type="evidence" value="ECO:0007669"/>
    <property type="project" value="UniProtKB-KW"/>
</dbReference>
<sequence>MALRPLAIIGNVNVDLILGPAEPWPTPGTEIMVDHDELRVGGSAGNAALALLGLGVECQIAANVGDDQFGEWLRQAFNDHATHWPVARTGTTLSVGITHPNGERTFFTTQGHIGHLSWPDVKSMLDPTRLEGGTAILCGSFLTGILANDYDALFDWAAAHNIKIALDTGWPVDGWTEENRSRTRHWLRRCHIALFNEVETTSLTHATDATEAAHKLKALMPDDAIVVVKRGPEGALAIGPDNVVVLAQAPCVAVVDTIGAGDVFNAAFVAAQARGQSIEESLLAGVRIATMAISTVPRRYDGEDLQIVSGKES</sequence>
<dbReference type="PROSITE" id="PS00584">
    <property type="entry name" value="PFKB_KINASES_2"/>
    <property type="match status" value="1"/>
</dbReference>
<evidence type="ECO:0000313" key="4">
    <source>
        <dbReference type="EMBL" id="MDQ0995952.1"/>
    </source>
</evidence>
<dbReference type="Pfam" id="PF00294">
    <property type="entry name" value="PfkB"/>
    <property type="match status" value="1"/>
</dbReference>
<dbReference type="PANTHER" id="PTHR10584">
    <property type="entry name" value="SUGAR KINASE"/>
    <property type="match status" value="1"/>
</dbReference>
<dbReference type="Gene3D" id="3.40.1190.20">
    <property type="match status" value="1"/>
</dbReference>
<dbReference type="InterPro" id="IPR011611">
    <property type="entry name" value="PfkB_dom"/>
</dbReference>
<evidence type="ECO:0000313" key="5">
    <source>
        <dbReference type="Proteomes" id="UP001237780"/>
    </source>
</evidence>
<dbReference type="SUPFAM" id="SSF53613">
    <property type="entry name" value="Ribokinase-like"/>
    <property type="match status" value="1"/>
</dbReference>
<feature type="domain" description="Carbohydrate kinase PfkB" evidence="3">
    <location>
        <begin position="6"/>
        <end position="295"/>
    </location>
</feature>
<evidence type="ECO:0000259" key="3">
    <source>
        <dbReference type="Pfam" id="PF00294"/>
    </source>
</evidence>
<keyword evidence="5" id="KW-1185">Reference proteome</keyword>
<keyword evidence="1" id="KW-0808">Transferase</keyword>
<evidence type="ECO:0000256" key="2">
    <source>
        <dbReference type="ARBA" id="ARBA00022777"/>
    </source>
</evidence>
<dbReference type="RefSeq" id="WP_307277887.1">
    <property type="nucleotide sequence ID" value="NZ_JAUSZT010000002.1"/>
</dbReference>
<dbReference type="InterPro" id="IPR029056">
    <property type="entry name" value="Ribokinase-like"/>
</dbReference>
<dbReference type="InterPro" id="IPR002173">
    <property type="entry name" value="Carboh/pur_kinase_PfkB_CS"/>
</dbReference>